<feature type="domain" description="YrdC-like" evidence="8">
    <location>
        <begin position="58"/>
        <end position="243"/>
    </location>
</feature>
<evidence type="ECO:0000313" key="10">
    <source>
        <dbReference type="Proteomes" id="UP000694383"/>
    </source>
</evidence>
<dbReference type="EC" id="2.7.7.87" evidence="3"/>
<evidence type="ECO:0000256" key="1">
    <source>
        <dbReference type="ARBA" id="ARBA00004496"/>
    </source>
</evidence>
<dbReference type="AlphaFoldDB" id="A0A8C7WML2"/>
<reference evidence="9" key="2">
    <citation type="submission" date="2025-09" db="UniProtKB">
        <authorList>
            <consortium name="Ensembl"/>
        </authorList>
    </citation>
    <scope>IDENTIFICATION</scope>
</reference>
<dbReference type="Pfam" id="PF01300">
    <property type="entry name" value="Sua5_yciO_yrdC"/>
    <property type="match status" value="1"/>
</dbReference>
<dbReference type="GeneTree" id="ENSGT00390000015364"/>
<dbReference type="Proteomes" id="UP000694383">
    <property type="component" value="Unplaced"/>
</dbReference>
<dbReference type="PANTHER" id="PTHR17490:SF14">
    <property type="entry name" value="THREONYLCARBAMOYL-AMP SYNTHASE"/>
    <property type="match status" value="1"/>
</dbReference>
<evidence type="ECO:0000256" key="4">
    <source>
        <dbReference type="ARBA" id="ARBA00015492"/>
    </source>
</evidence>
<comment type="catalytic activity">
    <reaction evidence="7">
        <text>L-threonine + hydrogencarbonate + ATP = L-threonylcarbamoyladenylate + diphosphate + H2O</text>
        <dbReference type="Rhea" id="RHEA:36407"/>
        <dbReference type="ChEBI" id="CHEBI:15377"/>
        <dbReference type="ChEBI" id="CHEBI:17544"/>
        <dbReference type="ChEBI" id="CHEBI:30616"/>
        <dbReference type="ChEBI" id="CHEBI:33019"/>
        <dbReference type="ChEBI" id="CHEBI:57926"/>
        <dbReference type="ChEBI" id="CHEBI:73682"/>
        <dbReference type="EC" id="2.7.7.87"/>
    </reaction>
</comment>
<dbReference type="GO" id="GO:0005737">
    <property type="term" value="C:cytoplasm"/>
    <property type="evidence" value="ECO:0007669"/>
    <property type="project" value="UniProtKB-SubCell"/>
</dbReference>
<dbReference type="SUPFAM" id="SSF55821">
    <property type="entry name" value="YrdC/RibB"/>
    <property type="match status" value="1"/>
</dbReference>
<dbReference type="InterPro" id="IPR050156">
    <property type="entry name" value="TC-AMP_synthase_SUA5"/>
</dbReference>
<dbReference type="Gene3D" id="3.90.870.10">
    <property type="entry name" value="DHBP synthase"/>
    <property type="match status" value="1"/>
</dbReference>
<protein>
    <recommendedName>
        <fullName evidence="4">Threonylcarbamoyl-AMP synthase</fullName>
        <ecNumber evidence="3">2.7.7.87</ecNumber>
    </recommendedName>
</protein>
<sequence length="246" mass="26744">HMVSQQAPLLSLSSMLSSCGSVRINMFLMILLSSSWFEEFLNHLLCLPPCPVANSRLTSGLLKIAGFLEEGGVCGIPTDTVYALAASCKNPQAIEKIYNIKDRPAEKPICICISSVEQLVAAKPPFSPLLWEFMRNVYPGGISCIVRVGPAYDRVGTRDSIMIRVPDHTVTGHLCDITGPLAITSANPSGEADSTHHSMCLYMLFNTLSNKPVSIFYAGTITIVREGCVPAIKVHQIFERVKSSMA</sequence>
<evidence type="ECO:0000259" key="8">
    <source>
        <dbReference type="PROSITE" id="PS51163"/>
    </source>
</evidence>
<dbReference type="GO" id="GO:0000049">
    <property type="term" value="F:tRNA binding"/>
    <property type="evidence" value="ECO:0007669"/>
    <property type="project" value="TreeGrafter"/>
</dbReference>
<comment type="similarity">
    <text evidence="2">Belongs to the SUA5 family.</text>
</comment>
<keyword evidence="6" id="KW-0808">Transferase</keyword>
<comment type="subcellular location">
    <subcellularLocation>
        <location evidence="1">Cytoplasm</location>
    </subcellularLocation>
</comment>
<dbReference type="GO" id="GO:0003725">
    <property type="term" value="F:double-stranded RNA binding"/>
    <property type="evidence" value="ECO:0007669"/>
    <property type="project" value="InterPro"/>
</dbReference>
<keyword evidence="5" id="KW-0963">Cytoplasm</keyword>
<dbReference type="GO" id="GO:0006450">
    <property type="term" value="P:regulation of translational fidelity"/>
    <property type="evidence" value="ECO:0007669"/>
    <property type="project" value="TreeGrafter"/>
</dbReference>
<keyword evidence="10" id="KW-1185">Reference proteome</keyword>
<evidence type="ECO:0000313" key="9">
    <source>
        <dbReference type="Ensembl" id="ENSOSIP00000000537.1"/>
    </source>
</evidence>
<accession>A0A8C7WML2</accession>
<name>A0A8C7WML2_9TELE</name>
<evidence type="ECO:0000256" key="7">
    <source>
        <dbReference type="ARBA" id="ARBA00048366"/>
    </source>
</evidence>
<dbReference type="PANTHER" id="PTHR17490">
    <property type="entry name" value="SUA5"/>
    <property type="match status" value="1"/>
</dbReference>
<dbReference type="PROSITE" id="PS51163">
    <property type="entry name" value="YRDC"/>
    <property type="match status" value="1"/>
</dbReference>
<reference evidence="9" key="1">
    <citation type="submission" date="2025-08" db="UniProtKB">
        <authorList>
            <consortium name="Ensembl"/>
        </authorList>
    </citation>
    <scope>IDENTIFICATION</scope>
</reference>
<dbReference type="Ensembl" id="ENSOSIT00000000563.1">
    <property type="protein sequence ID" value="ENSOSIP00000000537.1"/>
    <property type="gene ID" value="ENSOSIG00000000306.1"/>
</dbReference>
<dbReference type="InterPro" id="IPR017945">
    <property type="entry name" value="DHBP_synth_RibB-like_a/b_dom"/>
</dbReference>
<proteinExistence type="inferred from homology"/>
<evidence type="ECO:0000256" key="2">
    <source>
        <dbReference type="ARBA" id="ARBA00007663"/>
    </source>
</evidence>
<evidence type="ECO:0000256" key="3">
    <source>
        <dbReference type="ARBA" id="ARBA00012584"/>
    </source>
</evidence>
<evidence type="ECO:0000256" key="5">
    <source>
        <dbReference type="ARBA" id="ARBA00022490"/>
    </source>
</evidence>
<evidence type="ECO:0000256" key="6">
    <source>
        <dbReference type="ARBA" id="ARBA00022679"/>
    </source>
</evidence>
<dbReference type="InterPro" id="IPR006070">
    <property type="entry name" value="Sua5-like_dom"/>
</dbReference>
<dbReference type="GO" id="GO:0061710">
    <property type="term" value="F:L-threonylcarbamoyladenylate synthase"/>
    <property type="evidence" value="ECO:0007669"/>
    <property type="project" value="UniProtKB-EC"/>
</dbReference>
<organism evidence="9 10">
    <name type="scientific">Oryzias sinensis</name>
    <name type="common">Chinese medaka</name>
    <dbReference type="NCBI Taxonomy" id="183150"/>
    <lineage>
        <taxon>Eukaryota</taxon>
        <taxon>Metazoa</taxon>
        <taxon>Chordata</taxon>
        <taxon>Craniata</taxon>
        <taxon>Vertebrata</taxon>
        <taxon>Euteleostomi</taxon>
        <taxon>Actinopterygii</taxon>
        <taxon>Neopterygii</taxon>
        <taxon>Teleostei</taxon>
        <taxon>Neoteleostei</taxon>
        <taxon>Acanthomorphata</taxon>
        <taxon>Ovalentaria</taxon>
        <taxon>Atherinomorphae</taxon>
        <taxon>Beloniformes</taxon>
        <taxon>Adrianichthyidae</taxon>
        <taxon>Oryziinae</taxon>
        <taxon>Oryzias</taxon>
    </lineage>
</organism>